<evidence type="ECO:0000313" key="6">
    <source>
        <dbReference type="Proteomes" id="UP000239757"/>
    </source>
</evidence>
<gene>
    <name evidence="5" type="ORF">GOBAR_AA25410</name>
</gene>
<evidence type="ECO:0000313" key="5">
    <source>
        <dbReference type="EMBL" id="PPR95260.1"/>
    </source>
</evidence>
<evidence type="ECO:0000256" key="4">
    <source>
        <dbReference type="SAM" id="Phobius"/>
    </source>
</evidence>
<evidence type="ECO:0008006" key="7">
    <source>
        <dbReference type="Google" id="ProtNLM"/>
    </source>
</evidence>
<protein>
    <recommendedName>
        <fullName evidence="7">WAT1-related protein</fullName>
    </recommendedName>
</protein>
<dbReference type="GO" id="GO:0022857">
    <property type="term" value="F:transmembrane transporter activity"/>
    <property type="evidence" value="ECO:0007669"/>
    <property type="project" value="InterPro"/>
</dbReference>
<evidence type="ECO:0000256" key="3">
    <source>
        <dbReference type="ARBA" id="ARBA00023136"/>
    </source>
</evidence>
<accession>A0A2P5WVZ1</accession>
<dbReference type="EMBL" id="KZ666330">
    <property type="protein sequence ID" value="PPR95260.1"/>
    <property type="molecule type" value="Genomic_DNA"/>
</dbReference>
<feature type="transmembrane region" description="Helical" evidence="4">
    <location>
        <begin position="47"/>
        <end position="71"/>
    </location>
</feature>
<evidence type="ECO:0000256" key="2">
    <source>
        <dbReference type="ARBA" id="ARBA00022989"/>
    </source>
</evidence>
<name>A0A2P5WVZ1_GOSBA</name>
<dbReference type="GO" id="GO:0016020">
    <property type="term" value="C:membrane"/>
    <property type="evidence" value="ECO:0007669"/>
    <property type="project" value="InterPro"/>
</dbReference>
<dbReference type="InterPro" id="IPR030184">
    <property type="entry name" value="WAT1-related"/>
</dbReference>
<dbReference type="PANTHER" id="PTHR31218">
    <property type="entry name" value="WAT1-RELATED PROTEIN"/>
    <property type="match status" value="1"/>
</dbReference>
<keyword evidence="1 4" id="KW-0812">Transmembrane</keyword>
<sequence>MQNCVIIGVRYSSPTLTSALANLILAFTFLLIVIFRDPKAWMLSLDIELIFVVYSALFGNMVTFSVQAWYIWRKGPIFVATLLLPSWGSFSLGMMVKKE</sequence>
<feature type="transmembrane region" description="Helical" evidence="4">
    <location>
        <begin position="77"/>
        <end position="96"/>
    </location>
</feature>
<keyword evidence="2 4" id="KW-1133">Transmembrane helix</keyword>
<dbReference type="OrthoDB" id="1001210at2759"/>
<reference evidence="5 6" key="1">
    <citation type="submission" date="2015-01" db="EMBL/GenBank/DDBJ databases">
        <title>Genome of allotetraploid Gossypium barbadense reveals genomic plasticity and fiber elongation in cotton evolution.</title>
        <authorList>
            <person name="Chen X."/>
            <person name="Liu X."/>
            <person name="Zhao B."/>
            <person name="Zheng H."/>
            <person name="Hu Y."/>
            <person name="Lu G."/>
            <person name="Yang C."/>
            <person name="Chen J."/>
            <person name="Shan C."/>
            <person name="Zhang L."/>
            <person name="Zhou Y."/>
            <person name="Wang L."/>
            <person name="Guo W."/>
            <person name="Bai Y."/>
            <person name="Ruan J."/>
            <person name="Shangguan X."/>
            <person name="Mao Y."/>
            <person name="Jiang J."/>
            <person name="Zhu Y."/>
            <person name="Lei J."/>
            <person name="Kang H."/>
            <person name="Chen S."/>
            <person name="He X."/>
            <person name="Wang R."/>
            <person name="Wang Y."/>
            <person name="Chen J."/>
            <person name="Wang L."/>
            <person name="Yu S."/>
            <person name="Wang B."/>
            <person name="Wei J."/>
            <person name="Song S."/>
            <person name="Lu X."/>
            <person name="Gao Z."/>
            <person name="Gu W."/>
            <person name="Deng X."/>
            <person name="Ma D."/>
            <person name="Wang S."/>
            <person name="Liang W."/>
            <person name="Fang L."/>
            <person name="Cai C."/>
            <person name="Zhu X."/>
            <person name="Zhou B."/>
            <person name="Zhang Y."/>
            <person name="Chen Z."/>
            <person name="Xu S."/>
            <person name="Zhu R."/>
            <person name="Wang S."/>
            <person name="Zhang T."/>
            <person name="Zhao G."/>
        </authorList>
    </citation>
    <scope>NUCLEOTIDE SEQUENCE [LARGE SCALE GENOMIC DNA]</scope>
    <source>
        <strain evidence="6">cv. Xinhai21</strain>
        <tissue evidence="5">Leaf</tissue>
    </source>
</reference>
<dbReference type="AlphaFoldDB" id="A0A2P5WVZ1"/>
<proteinExistence type="predicted"/>
<keyword evidence="3 4" id="KW-0472">Membrane</keyword>
<dbReference type="Proteomes" id="UP000239757">
    <property type="component" value="Unassembled WGS sequence"/>
</dbReference>
<organism evidence="5 6">
    <name type="scientific">Gossypium barbadense</name>
    <name type="common">Sea Island cotton</name>
    <name type="synonym">Hibiscus barbadensis</name>
    <dbReference type="NCBI Taxonomy" id="3634"/>
    <lineage>
        <taxon>Eukaryota</taxon>
        <taxon>Viridiplantae</taxon>
        <taxon>Streptophyta</taxon>
        <taxon>Embryophyta</taxon>
        <taxon>Tracheophyta</taxon>
        <taxon>Spermatophyta</taxon>
        <taxon>Magnoliopsida</taxon>
        <taxon>eudicotyledons</taxon>
        <taxon>Gunneridae</taxon>
        <taxon>Pentapetalae</taxon>
        <taxon>rosids</taxon>
        <taxon>malvids</taxon>
        <taxon>Malvales</taxon>
        <taxon>Malvaceae</taxon>
        <taxon>Malvoideae</taxon>
        <taxon>Gossypium</taxon>
    </lineage>
</organism>
<evidence type="ECO:0000256" key="1">
    <source>
        <dbReference type="ARBA" id="ARBA00022692"/>
    </source>
</evidence>
<feature type="transmembrane region" description="Helical" evidence="4">
    <location>
        <begin position="16"/>
        <end position="35"/>
    </location>
</feature>